<dbReference type="AlphaFoldDB" id="U6KGT3"/>
<name>U6KGT3_9EIME</name>
<protein>
    <submittedName>
        <fullName evidence="1">Uncharacterized protein</fullName>
    </submittedName>
</protein>
<reference evidence="1" key="2">
    <citation type="submission" date="2013-10" db="EMBL/GenBank/DDBJ databases">
        <authorList>
            <person name="Aslett M."/>
        </authorList>
    </citation>
    <scope>NUCLEOTIDE SEQUENCE [LARGE SCALE GENOMIC DNA]</scope>
    <source>
        <strain evidence="1">Houghton</strain>
    </source>
</reference>
<evidence type="ECO:0000313" key="1">
    <source>
        <dbReference type="EMBL" id="CDJ35986.1"/>
    </source>
</evidence>
<dbReference type="GeneID" id="60403719"/>
<dbReference type="EMBL" id="HG735464">
    <property type="protein sequence ID" value="CDJ35986.1"/>
    <property type="molecule type" value="Genomic_DNA"/>
</dbReference>
<dbReference type="RefSeq" id="XP_037878275.1">
    <property type="nucleotide sequence ID" value="XM_038022421.1"/>
</dbReference>
<accession>U6KGT3</accession>
<dbReference type="VEuPathDB" id="ToxoDB:EMH_0004050"/>
<dbReference type="Proteomes" id="UP000030744">
    <property type="component" value="Unassembled WGS sequence"/>
</dbReference>
<reference evidence="1" key="1">
    <citation type="submission" date="2013-10" db="EMBL/GenBank/DDBJ databases">
        <title>Genomic analysis of the causative agents of coccidiosis in chickens.</title>
        <authorList>
            <person name="Reid A.J."/>
            <person name="Blake D."/>
            <person name="Billington K."/>
            <person name="Browne H."/>
            <person name="Dunn M."/>
            <person name="Hung S."/>
            <person name="Kawahara F."/>
            <person name="Miranda-Saavedra D."/>
            <person name="Mourier T."/>
            <person name="Nagra H."/>
            <person name="Otto T.D."/>
            <person name="Rawlings N."/>
            <person name="Sanchez A."/>
            <person name="Sanders M."/>
            <person name="Subramaniam C."/>
            <person name="Tay Y."/>
            <person name="Dear P."/>
            <person name="Doerig C."/>
            <person name="Gruber A."/>
            <person name="Parkinson J."/>
            <person name="Shirley M."/>
            <person name="Wan K.L."/>
            <person name="Berriman M."/>
            <person name="Tomley F."/>
            <person name="Pain A."/>
        </authorList>
    </citation>
    <scope>NUCLEOTIDE SEQUENCE [LARGE SCALE GENOMIC DNA]</scope>
    <source>
        <strain evidence="1">Houghton</strain>
    </source>
</reference>
<proteinExistence type="predicted"/>
<sequence length="247" mass="26964">MKTEEPLLDRAGVYRELQRLLDADSSSSVLEFLPEESRGIWAALGAAAAATSAKQARAGETVEAQEEMSLQRLQQLLEEAAAGVPVYLGAAGEKDPQTSPRFLLNKIIPQILASRPLLQQKDFVEETEVVMGCAEGCMDGNRCINKQQVYIGIYPEVMTSGTAPPALSSHQSSSVSGLVTPCGSSLDDTVRMHFVLQQQRLQQLQRKMLTALKGQQQADVDSNDPHQQPVTTPTVRLYNSRKILSVN</sequence>
<gene>
    <name evidence="1" type="ORF">EMH_0004050</name>
</gene>
<organism evidence="1 2">
    <name type="scientific">Eimeria mitis</name>
    <dbReference type="NCBI Taxonomy" id="44415"/>
    <lineage>
        <taxon>Eukaryota</taxon>
        <taxon>Sar</taxon>
        <taxon>Alveolata</taxon>
        <taxon>Apicomplexa</taxon>
        <taxon>Conoidasida</taxon>
        <taxon>Coccidia</taxon>
        <taxon>Eucoccidiorida</taxon>
        <taxon>Eimeriorina</taxon>
        <taxon>Eimeriidae</taxon>
        <taxon>Eimeria</taxon>
    </lineage>
</organism>
<evidence type="ECO:0000313" key="2">
    <source>
        <dbReference type="Proteomes" id="UP000030744"/>
    </source>
</evidence>
<keyword evidence="2" id="KW-1185">Reference proteome</keyword>